<dbReference type="PANTHER" id="PTHR12286:SF5">
    <property type="entry name" value="SACCHAROPINE DEHYDROGENASE-LIKE OXIDOREDUCTASE"/>
    <property type="match status" value="1"/>
</dbReference>
<dbReference type="SUPFAM" id="SSF51735">
    <property type="entry name" value="NAD(P)-binding Rossmann-fold domains"/>
    <property type="match status" value="1"/>
</dbReference>
<dbReference type="AlphaFoldDB" id="A0A4Z0M5I9"/>
<dbReference type="GO" id="GO:0009247">
    <property type="term" value="P:glycolipid biosynthetic process"/>
    <property type="evidence" value="ECO:0007669"/>
    <property type="project" value="TreeGrafter"/>
</dbReference>
<evidence type="ECO:0000259" key="1">
    <source>
        <dbReference type="Pfam" id="PF03435"/>
    </source>
</evidence>
<evidence type="ECO:0000313" key="3">
    <source>
        <dbReference type="Proteomes" id="UP000298050"/>
    </source>
</evidence>
<dbReference type="OrthoDB" id="4420885at2"/>
<dbReference type="InterPro" id="IPR051276">
    <property type="entry name" value="Saccharopine_DH-like_oxidrdct"/>
</dbReference>
<keyword evidence="3" id="KW-1185">Reference proteome</keyword>
<sequence>MSDAPYDMVLFGATSFVGKITARYLLETYGVNGEGGQLASEQLRWAIAARSETKLEQLCDSLGEAAAHLPRLVVDAGNEEQLRNMCERAAVVVSTVGPYALYGEPLVRCCVETGTDYCDLTGEVQWVRRMIFNYEEQARASGARIVHCCGFDSIPSDLGVYFLQQQAKARFGAYCTRVSMRVKALRGGMSGGTLASLFNVLEEAGSDSQLRKELSNPYSLCPDDFPRTTRQHPVRGAQFDANFGRWVIPFLMAPINERVVLRSNALAASHTALPGMQPYGEDFQYNEAMMSGYGFRGRLTSKVSASMMSLFTLGAALGPTRSLMQKLLPSPGEGPSEEAQGAGFYDLRFCGETAGGEKLYVKVTGDRDPGYGGTAKMLGQAAVALARDFNETERVGGFWTPAAVFGEGLIRRLTACSGMCFEVVSA</sequence>
<dbReference type="PANTHER" id="PTHR12286">
    <property type="entry name" value="SACCHAROPINE DEHYDROGENASE-LIKE OXIDOREDUCTASE"/>
    <property type="match status" value="1"/>
</dbReference>
<protein>
    <submittedName>
        <fullName evidence="2">Saccharopine dehydrogenase</fullName>
    </submittedName>
</protein>
<dbReference type="InterPro" id="IPR005097">
    <property type="entry name" value="Sacchrp_dh_NADP-bd"/>
</dbReference>
<dbReference type="InterPro" id="IPR036291">
    <property type="entry name" value="NAD(P)-bd_dom_sf"/>
</dbReference>
<organism evidence="2 3">
    <name type="scientific">Mangrovimicrobium sediminis</name>
    <dbReference type="NCBI Taxonomy" id="2562682"/>
    <lineage>
        <taxon>Bacteria</taxon>
        <taxon>Pseudomonadati</taxon>
        <taxon>Pseudomonadota</taxon>
        <taxon>Gammaproteobacteria</taxon>
        <taxon>Cellvibrionales</taxon>
        <taxon>Halieaceae</taxon>
        <taxon>Mangrovimicrobium</taxon>
    </lineage>
</organism>
<proteinExistence type="predicted"/>
<dbReference type="Gene3D" id="3.40.50.720">
    <property type="entry name" value="NAD(P)-binding Rossmann-like Domain"/>
    <property type="match status" value="1"/>
</dbReference>
<gene>
    <name evidence="2" type="ORF">E4634_06790</name>
</gene>
<dbReference type="EMBL" id="SRLE01000005">
    <property type="protein sequence ID" value="TGD74932.1"/>
    <property type="molecule type" value="Genomic_DNA"/>
</dbReference>
<evidence type="ECO:0000313" key="2">
    <source>
        <dbReference type="EMBL" id="TGD74932.1"/>
    </source>
</evidence>
<dbReference type="GO" id="GO:0005886">
    <property type="term" value="C:plasma membrane"/>
    <property type="evidence" value="ECO:0007669"/>
    <property type="project" value="TreeGrafter"/>
</dbReference>
<dbReference type="Proteomes" id="UP000298050">
    <property type="component" value="Unassembled WGS sequence"/>
</dbReference>
<comment type="caution">
    <text evidence="2">The sequence shown here is derived from an EMBL/GenBank/DDBJ whole genome shotgun (WGS) entry which is preliminary data.</text>
</comment>
<name>A0A4Z0M5I9_9GAMM</name>
<accession>A0A4Z0M5I9</accession>
<dbReference type="Pfam" id="PF03435">
    <property type="entry name" value="Sacchrp_dh_NADP"/>
    <property type="match status" value="1"/>
</dbReference>
<feature type="domain" description="Saccharopine dehydrogenase NADP binding" evidence="1">
    <location>
        <begin position="11"/>
        <end position="146"/>
    </location>
</feature>
<reference evidence="2 3" key="1">
    <citation type="submission" date="2019-04" db="EMBL/GenBank/DDBJ databases">
        <title>Taxonomy of novel Haliea sp. from mangrove soil of West Coast of India.</title>
        <authorList>
            <person name="Verma A."/>
            <person name="Kumar P."/>
            <person name="Krishnamurthi S."/>
        </authorList>
    </citation>
    <scope>NUCLEOTIDE SEQUENCE [LARGE SCALE GENOMIC DNA]</scope>
    <source>
        <strain evidence="2 3">SAOS-164</strain>
    </source>
</reference>